<dbReference type="InterPro" id="IPR050229">
    <property type="entry name" value="GlpE_sulfurtransferase"/>
</dbReference>
<dbReference type="SMART" id="SM00450">
    <property type="entry name" value="RHOD"/>
    <property type="match status" value="1"/>
</dbReference>
<name>A0A516GDR1_9MICO</name>
<evidence type="ECO:0000313" key="2">
    <source>
        <dbReference type="EMBL" id="QDO89652.1"/>
    </source>
</evidence>
<dbReference type="RefSeq" id="WP_143784374.1">
    <property type="nucleotide sequence ID" value="NZ_CP041616.1"/>
</dbReference>
<feature type="domain" description="Rhodanese" evidence="1">
    <location>
        <begin position="43"/>
        <end position="139"/>
    </location>
</feature>
<dbReference type="SUPFAM" id="SSF52821">
    <property type="entry name" value="Rhodanese/Cell cycle control phosphatase"/>
    <property type="match status" value="1"/>
</dbReference>
<dbReference type="KEGG" id="orz:FNH13_16015"/>
<protein>
    <submittedName>
        <fullName evidence="2">Rhodanese-like domain-containing protein</fullName>
    </submittedName>
</protein>
<sequence>MTPQDRSRGEGRHPGAGIDARLAQVREGVKRVSPDQLPALWEAGAIVIDTRTEAQRAEQGELPGAIVIDRTVLEWRLDPQSITCIPEVTDYQQVIVVVCRQGCSSSLAAASLRSVGLTNATDLVGGVEAWVAAGHPVDAGPADIRR</sequence>
<proteinExistence type="predicted"/>
<keyword evidence="3" id="KW-1185">Reference proteome</keyword>
<dbReference type="Gene3D" id="3.40.250.10">
    <property type="entry name" value="Rhodanese-like domain"/>
    <property type="match status" value="1"/>
</dbReference>
<dbReference type="Pfam" id="PF00581">
    <property type="entry name" value="Rhodanese"/>
    <property type="match status" value="1"/>
</dbReference>
<dbReference type="PANTHER" id="PTHR43031:SF16">
    <property type="entry name" value="OXIDOREDUCTASE"/>
    <property type="match status" value="1"/>
</dbReference>
<accession>A0A516GDR1</accession>
<dbReference type="CDD" id="cd00158">
    <property type="entry name" value="RHOD"/>
    <property type="match status" value="1"/>
</dbReference>
<dbReference type="Proteomes" id="UP000315395">
    <property type="component" value="Chromosome"/>
</dbReference>
<dbReference type="InterPro" id="IPR036873">
    <property type="entry name" value="Rhodanese-like_dom_sf"/>
</dbReference>
<dbReference type="OrthoDB" id="4828183at2"/>
<dbReference type="PANTHER" id="PTHR43031">
    <property type="entry name" value="FAD-DEPENDENT OXIDOREDUCTASE"/>
    <property type="match status" value="1"/>
</dbReference>
<dbReference type="AlphaFoldDB" id="A0A516GDR1"/>
<evidence type="ECO:0000259" key="1">
    <source>
        <dbReference type="PROSITE" id="PS50206"/>
    </source>
</evidence>
<gene>
    <name evidence="2" type="ORF">FNH13_16015</name>
</gene>
<evidence type="ECO:0000313" key="3">
    <source>
        <dbReference type="Proteomes" id="UP000315395"/>
    </source>
</evidence>
<reference evidence="2 3" key="1">
    <citation type="submission" date="2019-07" db="EMBL/GenBank/DDBJ databases">
        <title>complete genome sequencing of Ornithinimicrobium sp. H23M54.</title>
        <authorList>
            <person name="Bae J.-W."/>
            <person name="Lee S.-Y."/>
        </authorList>
    </citation>
    <scope>NUCLEOTIDE SEQUENCE [LARGE SCALE GENOMIC DNA]</scope>
    <source>
        <strain evidence="2 3">H23M54</strain>
    </source>
</reference>
<dbReference type="EMBL" id="CP041616">
    <property type="protein sequence ID" value="QDO89652.1"/>
    <property type="molecule type" value="Genomic_DNA"/>
</dbReference>
<organism evidence="2 3">
    <name type="scientific">Ornithinimicrobium ciconiae</name>
    <dbReference type="NCBI Taxonomy" id="2594265"/>
    <lineage>
        <taxon>Bacteria</taxon>
        <taxon>Bacillati</taxon>
        <taxon>Actinomycetota</taxon>
        <taxon>Actinomycetes</taxon>
        <taxon>Micrococcales</taxon>
        <taxon>Ornithinimicrobiaceae</taxon>
        <taxon>Ornithinimicrobium</taxon>
    </lineage>
</organism>
<dbReference type="PROSITE" id="PS50206">
    <property type="entry name" value="RHODANESE_3"/>
    <property type="match status" value="1"/>
</dbReference>
<dbReference type="InterPro" id="IPR001763">
    <property type="entry name" value="Rhodanese-like_dom"/>
</dbReference>